<evidence type="ECO:0000259" key="7">
    <source>
        <dbReference type="PROSITE" id="PS50151"/>
    </source>
</evidence>
<accession>A0A9D9N2L0</accession>
<dbReference type="Gene3D" id="1.10.8.60">
    <property type="match status" value="2"/>
</dbReference>
<reference evidence="9" key="1">
    <citation type="submission" date="2020-10" db="EMBL/GenBank/DDBJ databases">
        <authorList>
            <person name="Gilroy R."/>
        </authorList>
    </citation>
    <scope>NUCLEOTIDE SEQUENCE</scope>
    <source>
        <strain evidence="9">10532</strain>
    </source>
</reference>
<dbReference type="SMART" id="SM01086">
    <property type="entry name" value="ClpB_D2-small"/>
    <property type="match status" value="1"/>
</dbReference>
<dbReference type="Pfam" id="PF17871">
    <property type="entry name" value="AAA_lid_9"/>
    <property type="match status" value="1"/>
</dbReference>
<dbReference type="Pfam" id="PF00004">
    <property type="entry name" value="AAA"/>
    <property type="match status" value="1"/>
</dbReference>
<dbReference type="CDD" id="cd00009">
    <property type="entry name" value="AAA"/>
    <property type="match status" value="1"/>
</dbReference>
<dbReference type="PROSITE" id="PS50151">
    <property type="entry name" value="UVR"/>
    <property type="match status" value="1"/>
</dbReference>
<evidence type="ECO:0000256" key="5">
    <source>
        <dbReference type="PROSITE-ProRule" id="PRU01251"/>
    </source>
</evidence>
<proteinExistence type="predicted"/>
<gene>
    <name evidence="9" type="ORF">IAA81_07510</name>
</gene>
<dbReference type="InterPro" id="IPR050130">
    <property type="entry name" value="ClpA_ClpB"/>
</dbReference>
<dbReference type="InterPro" id="IPR003959">
    <property type="entry name" value="ATPase_AAA_core"/>
</dbReference>
<dbReference type="InterPro" id="IPR041546">
    <property type="entry name" value="ClpA/ClpB_AAA_lid"/>
</dbReference>
<dbReference type="Proteomes" id="UP000823638">
    <property type="component" value="Unassembled WGS sequence"/>
</dbReference>
<dbReference type="InterPro" id="IPR004176">
    <property type="entry name" value="Clp_R_N"/>
</dbReference>
<keyword evidence="3 9" id="KW-0067">ATP-binding</keyword>
<dbReference type="EMBL" id="JADIMM010000085">
    <property type="protein sequence ID" value="MBO8458059.1"/>
    <property type="molecule type" value="Genomic_DNA"/>
</dbReference>
<dbReference type="InterPro" id="IPR001270">
    <property type="entry name" value="ClpA/B"/>
</dbReference>
<feature type="domain" description="Clp R" evidence="8">
    <location>
        <begin position="2"/>
        <end position="146"/>
    </location>
</feature>
<dbReference type="GO" id="GO:0006508">
    <property type="term" value="P:proteolysis"/>
    <property type="evidence" value="ECO:0007669"/>
    <property type="project" value="UniProtKB-KW"/>
</dbReference>
<dbReference type="Pfam" id="PF10431">
    <property type="entry name" value="ClpB_D2-small"/>
    <property type="match status" value="1"/>
</dbReference>
<dbReference type="GO" id="GO:0005524">
    <property type="term" value="F:ATP binding"/>
    <property type="evidence" value="ECO:0007669"/>
    <property type="project" value="UniProtKB-KW"/>
</dbReference>
<keyword evidence="9" id="KW-0378">Hydrolase</keyword>
<dbReference type="InterPro" id="IPR027417">
    <property type="entry name" value="P-loop_NTPase"/>
</dbReference>
<dbReference type="FunFam" id="3.40.50.300:FF:000025">
    <property type="entry name" value="ATP-dependent Clp protease subunit"/>
    <property type="match status" value="1"/>
</dbReference>
<dbReference type="GO" id="GO:0005737">
    <property type="term" value="C:cytoplasm"/>
    <property type="evidence" value="ECO:0007669"/>
    <property type="project" value="TreeGrafter"/>
</dbReference>
<comment type="caution">
    <text evidence="9">The sequence shown here is derived from an EMBL/GenBank/DDBJ whole genome shotgun (WGS) entry which is preliminary data.</text>
</comment>
<dbReference type="InterPro" id="IPR003593">
    <property type="entry name" value="AAA+_ATPase"/>
</dbReference>
<dbReference type="Gene3D" id="1.10.1780.10">
    <property type="entry name" value="Clp, N-terminal domain"/>
    <property type="match status" value="1"/>
</dbReference>
<dbReference type="FunFam" id="3.40.50.300:FF:000010">
    <property type="entry name" value="Chaperone clpB 1, putative"/>
    <property type="match status" value="1"/>
</dbReference>
<dbReference type="PANTHER" id="PTHR11638:SF175">
    <property type="entry name" value="ATP-DEPENDENT CLP PROTEASE, ATP-BINDING SUBUNIT CLPC"/>
    <property type="match status" value="1"/>
</dbReference>
<dbReference type="PANTHER" id="PTHR11638">
    <property type="entry name" value="ATP-DEPENDENT CLP PROTEASE"/>
    <property type="match status" value="1"/>
</dbReference>
<evidence type="ECO:0000256" key="2">
    <source>
        <dbReference type="ARBA" id="ARBA00022741"/>
    </source>
</evidence>
<feature type="domain" description="UVR" evidence="7">
    <location>
        <begin position="423"/>
        <end position="458"/>
    </location>
</feature>
<dbReference type="GO" id="GO:0016887">
    <property type="term" value="F:ATP hydrolysis activity"/>
    <property type="evidence" value="ECO:0007669"/>
    <property type="project" value="InterPro"/>
</dbReference>
<evidence type="ECO:0000313" key="10">
    <source>
        <dbReference type="Proteomes" id="UP000823638"/>
    </source>
</evidence>
<keyword evidence="1 5" id="KW-0677">Repeat</keyword>
<dbReference type="SMART" id="SM00382">
    <property type="entry name" value="AAA"/>
    <property type="match status" value="2"/>
</dbReference>
<dbReference type="Gene3D" id="3.40.50.300">
    <property type="entry name" value="P-loop containing nucleotide triphosphate hydrolases"/>
    <property type="match status" value="2"/>
</dbReference>
<dbReference type="CDD" id="cd19499">
    <property type="entry name" value="RecA-like_ClpB_Hsp104-like"/>
    <property type="match status" value="1"/>
</dbReference>
<evidence type="ECO:0000259" key="8">
    <source>
        <dbReference type="PROSITE" id="PS51903"/>
    </source>
</evidence>
<dbReference type="PROSITE" id="PS51903">
    <property type="entry name" value="CLP_R"/>
    <property type="match status" value="1"/>
</dbReference>
<evidence type="ECO:0000256" key="4">
    <source>
        <dbReference type="ARBA" id="ARBA00023186"/>
    </source>
</evidence>
<dbReference type="InterPro" id="IPR001943">
    <property type="entry name" value="UVR_dom"/>
</dbReference>
<protein>
    <submittedName>
        <fullName evidence="9">ATP-dependent Clp protease ATP-binding subunit</fullName>
    </submittedName>
</protein>
<evidence type="ECO:0000256" key="1">
    <source>
        <dbReference type="ARBA" id="ARBA00022737"/>
    </source>
</evidence>
<dbReference type="AlphaFoldDB" id="A0A9D9N2L0"/>
<dbReference type="PRINTS" id="PR00300">
    <property type="entry name" value="CLPPROTEASEA"/>
</dbReference>
<dbReference type="SUPFAM" id="SSF81923">
    <property type="entry name" value="Double Clp-N motif"/>
    <property type="match status" value="1"/>
</dbReference>
<dbReference type="InterPro" id="IPR019489">
    <property type="entry name" value="Clp_ATPase_C"/>
</dbReference>
<name>A0A9D9N2L0_9SPIR</name>
<dbReference type="Pfam" id="PF07724">
    <property type="entry name" value="AAA_2"/>
    <property type="match status" value="1"/>
</dbReference>
<evidence type="ECO:0000256" key="6">
    <source>
        <dbReference type="SAM" id="Coils"/>
    </source>
</evidence>
<reference evidence="9" key="2">
    <citation type="journal article" date="2021" name="PeerJ">
        <title>Extensive microbial diversity within the chicken gut microbiome revealed by metagenomics and culture.</title>
        <authorList>
            <person name="Gilroy R."/>
            <person name="Ravi A."/>
            <person name="Getino M."/>
            <person name="Pursley I."/>
            <person name="Horton D.L."/>
            <person name="Alikhan N.F."/>
            <person name="Baker D."/>
            <person name="Gharbi K."/>
            <person name="Hall N."/>
            <person name="Watson M."/>
            <person name="Adriaenssens E.M."/>
            <person name="Foster-Nyarko E."/>
            <person name="Jarju S."/>
            <person name="Secka A."/>
            <person name="Antonio M."/>
            <person name="Oren A."/>
            <person name="Chaudhuri R.R."/>
            <person name="La Ragione R."/>
            <person name="Hildebrand F."/>
            <person name="Pallen M.J."/>
        </authorList>
    </citation>
    <scope>NUCLEOTIDE SEQUENCE</scope>
    <source>
        <strain evidence="9">10532</strain>
    </source>
</reference>
<dbReference type="SUPFAM" id="SSF52540">
    <property type="entry name" value="P-loop containing nucleoside triphosphate hydrolases"/>
    <property type="match status" value="2"/>
</dbReference>
<dbReference type="InterPro" id="IPR036628">
    <property type="entry name" value="Clp_N_dom_sf"/>
</dbReference>
<keyword evidence="6" id="KW-0175">Coiled coil</keyword>
<evidence type="ECO:0000256" key="3">
    <source>
        <dbReference type="ARBA" id="ARBA00022840"/>
    </source>
</evidence>
<sequence length="824" mass="92600">MIRNFSQNAHRILTVFSQEEAARYGSVQVYPEHIFISILKFIGSESYRMLDILDIPKKTLFSILETSIQSLPKGNVIGDVPFSLRLRSLLNLAAFESGITRRTVIESGHLLIALARENDSVASNFFRDRGISIDKLRSVLVSLEPEPEMKGVINVKPGEDSPHNTRNVLEEYTRDLTQEAASGRLDPIVGRKSELTRIIQVLSRRTKNNPVLVGDPGVGKTAIVEGLAQLIANDDVPSVLSGKRILVLDLGGLLAGTKYRGEFEDRLKKVIKEVSTLKNIIVFIDEIHTIIGAGNAEGALDVSNMLKPALSRGEFQCIGATTLSEYRKVFEKDGALERRFQKVLVDEPDTLETLVILNGIKEKYEKFHNVVFSEEAISAAVQLSSRYMPDRFMPDKAIDLLDEAGAFVSIQNDNKSPRLSEVREEIKRLNEMKKEVVAVQDYEDAAEIRDKLKQLQEESRQLTEEWKNRENKTPGLVTQDVMLRIVSDTTGIPLEKNELENIRLAETEKILNQVVIGQEQAVKVIASAIRRSRAGFSSPDRPVGSFLFLGPTGVGKTLLAKELAQFLFHDFKKNLIRIDMSDYMEKHNVSRLVGAPPGYVGYDEGGLLTEKVRRQPYSVILLDEIEKAHPDVFNILLQILEEGELQDSLGHTVNFRNTVIIMTSNAGSRVITTHGKAGFTDRDEGLLPYDEIYTNAKSEAEKIFSPEFLNRVDELVVFEPLKPHSMYKIVENELQKLFQRVSTQNITLSITDKAMEQLVNDSYSDKFGARPLRKVLREQLEDPLAIGLITGEFSQGDKLEMDFIRGKFTIQPLEHKNGILQTVE</sequence>
<dbReference type="Gene3D" id="4.10.860.10">
    <property type="entry name" value="UVR domain"/>
    <property type="match status" value="1"/>
</dbReference>
<dbReference type="GO" id="GO:0008233">
    <property type="term" value="F:peptidase activity"/>
    <property type="evidence" value="ECO:0007669"/>
    <property type="project" value="UniProtKB-KW"/>
</dbReference>
<evidence type="ECO:0000313" key="9">
    <source>
        <dbReference type="EMBL" id="MBO8458059.1"/>
    </source>
</evidence>
<keyword evidence="2" id="KW-0547">Nucleotide-binding</keyword>
<dbReference type="Pfam" id="PF02861">
    <property type="entry name" value="Clp_N"/>
    <property type="match status" value="1"/>
</dbReference>
<keyword evidence="4" id="KW-0143">Chaperone</keyword>
<feature type="coiled-coil region" evidence="6">
    <location>
        <begin position="419"/>
        <end position="472"/>
    </location>
</feature>
<organism evidence="9 10">
    <name type="scientific">Candidatus Gallitreponema excrementavium</name>
    <dbReference type="NCBI Taxonomy" id="2840840"/>
    <lineage>
        <taxon>Bacteria</taxon>
        <taxon>Pseudomonadati</taxon>
        <taxon>Spirochaetota</taxon>
        <taxon>Spirochaetia</taxon>
        <taxon>Spirochaetales</taxon>
        <taxon>Candidatus Gallitreponema</taxon>
    </lineage>
</organism>
<keyword evidence="9" id="KW-0645">Protease</keyword>
<dbReference type="GO" id="GO:0034605">
    <property type="term" value="P:cellular response to heat"/>
    <property type="evidence" value="ECO:0007669"/>
    <property type="project" value="TreeGrafter"/>
</dbReference>